<organism evidence="3 4">
    <name type="scientific">Noviherbaspirillum saxi</name>
    <dbReference type="NCBI Taxonomy" id="2320863"/>
    <lineage>
        <taxon>Bacteria</taxon>
        <taxon>Pseudomonadati</taxon>
        <taxon>Pseudomonadota</taxon>
        <taxon>Betaproteobacteria</taxon>
        <taxon>Burkholderiales</taxon>
        <taxon>Oxalobacteraceae</taxon>
        <taxon>Noviherbaspirillum</taxon>
    </lineage>
</organism>
<dbReference type="EMBL" id="QYUO01000002">
    <property type="protein sequence ID" value="RJF95153.1"/>
    <property type="molecule type" value="Genomic_DNA"/>
</dbReference>
<sequence length="324" mass="34340">MLKNALFASGLIALASTGYAYAQEYPAKPITMVMPYSAGGPGDTLARLVAQSMTKTLKQQVLIENVAGAGGTIGSGRVANASPDGYSLLMIHVSHATNPALYPKLRYDSIKDFEPIGLVADLPMVFVAKKDLPPKDFKGLIDHVKTNKDRVNYGHAGTGSASHLCGLLFFSTVQTTVTTVPYKGSGPAMNDMLGGNVDFMCDQTVNVVSHLKSGKIKGYAVASKEKSPALPDLPTASESGLPGFELNIWYGVFAPKGTPKPVVDKLVASLQEAMKDPTVKARFADLGATPVSAERAKPEALRTLLKSEIDKWGPIIKKAGVYGE</sequence>
<dbReference type="PANTHER" id="PTHR42928:SF5">
    <property type="entry name" value="BLR1237 PROTEIN"/>
    <property type="match status" value="1"/>
</dbReference>
<dbReference type="Proteomes" id="UP000265955">
    <property type="component" value="Unassembled WGS sequence"/>
</dbReference>
<comment type="similarity">
    <text evidence="1">Belongs to the UPF0065 (bug) family.</text>
</comment>
<evidence type="ECO:0000313" key="3">
    <source>
        <dbReference type="EMBL" id="RJF95153.1"/>
    </source>
</evidence>
<proteinExistence type="inferred from homology"/>
<evidence type="ECO:0000313" key="4">
    <source>
        <dbReference type="Proteomes" id="UP000265955"/>
    </source>
</evidence>
<dbReference type="RefSeq" id="WP_119770304.1">
    <property type="nucleotide sequence ID" value="NZ_QYUO01000002.1"/>
</dbReference>
<comment type="caution">
    <text evidence="3">The sequence shown here is derived from an EMBL/GenBank/DDBJ whole genome shotgun (WGS) entry which is preliminary data.</text>
</comment>
<dbReference type="InterPro" id="IPR005064">
    <property type="entry name" value="BUG"/>
</dbReference>
<dbReference type="Gene3D" id="3.40.190.150">
    <property type="entry name" value="Bordetella uptake gene, domain 1"/>
    <property type="match status" value="1"/>
</dbReference>
<name>A0A3A3FI20_9BURK</name>
<dbReference type="OrthoDB" id="9125369at2"/>
<keyword evidence="2" id="KW-0732">Signal</keyword>
<protein>
    <submittedName>
        <fullName evidence="3">Tripartite tricarboxylate transporter substrate binding protein BugD</fullName>
    </submittedName>
</protein>
<dbReference type="Pfam" id="PF03401">
    <property type="entry name" value="TctC"/>
    <property type="match status" value="1"/>
</dbReference>
<reference evidence="4" key="1">
    <citation type="submission" date="2018-09" db="EMBL/GenBank/DDBJ databases">
        <authorList>
            <person name="Zhu H."/>
        </authorList>
    </citation>
    <scope>NUCLEOTIDE SEQUENCE [LARGE SCALE GENOMIC DNA]</scope>
    <source>
        <strain evidence="4">K1R23-30</strain>
    </source>
</reference>
<feature type="signal peptide" evidence="2">
    <location>
        <begin position="1"/>
        <end position="22"/>
    </location>
</feature>
<dbReference type="PIRSF" id="PIRSF017082">
    <property type="entry name" value="YflP"/>
    <property type="match status" value="1"/>
</dbReference>
<evidence type="ECO:0000256" key="2">
    <source>
        <dbReference type="SAM" id="SignalP"/>
    </source>
</evidence>
<dbReference type="PANTHER" id="PTHR42928">
    <property type="entry name" value="TRICARBOXYLATE-BINDING PROTEIN"/>
    <property type="match status" value="1"/>
</dbReference>
<dbReference type="InterPro" id="IPR042100">
    <property type="entry name" value="Bug_dom1"/>
</dbReference>
<gene>
    <name evidence="3" type="ORF">D3871_16985</name>
</gene>
<evidence type="ECO:0000256" key="1">
    <source>
        <dbReference type="ARBA" id="ARBA00006987"/>
    </source>
</evidence>
<dbReference type="Gene3D" id="3.40.190.10">
    <property type="entry name" value="Periplasmic binding protein-like II"/>
    <property type="match status" value="1"/>
</dbReference>
<keyword evidence="4" id="KW-1185">Reference proteome</keyword>
<dbReference type="SUPFAM" id="SSF53850">
    <property type="entry name" value="Periplasmic binding protein-like II"/>
    <property type="match status" value="1"/>
</dbReference>
<dbReference type="CDD" id="cd13576">
    <property type="entry name" value="PBP2_BugD_Asp"/>
    <property type="match status" value="1"/>
</dbReference>
<dbReference type="AlphaFoldDB" id="A0A3A3FI20"/>
<feature type="chain" id="PRO_5017258097" evidence="2">
    <location>
        <begin position="23"/>
        <end position="324"/>
    </location>
</feature>
<accession>A0A3A3FI20</accession>